<reference evidence="1 2" key="1">
    <citation type="journal article" date="2024" name="G3 (Bethesda)">
        <title>Genome assembly of Hibiscus sabdariffa L. provides insights into metabolisms of medicinal natural products.</title>
        <authorList>
            <person name="Kim T."/>
        </authorList>
    </citation>
    <scope>NUCLEOTIDE SEQUENCE [LARGE SCALE GENOMIC DNA]</scope>
    <source>
        <strain evidence="1">TK-2024</strain>
        <tissue evidence="1">Old leaves</tissue>
    </source>
</reference>
<proteinExistence type="predicted"/>
<accession>A0ABR2AD47</accession>
<comment type="caution">
    <text evidence="1">The sequence shown here is derived from an EMBL/GenBank/DDBJ whole genome shotgun (WGS) entry which is preliminary data.</text>
</comment>
<gene>
    <name evidence="1" type="ORF">V6N11_031036</name>
</gene>
<dbReference type="Proteomes" id="UP001396334">
    <property type="component" value="Unassembled WGS sequence"/>
</dbReference>
<name>A0ABR2AD47_9ROSI</name>
<evidence type="ECO:0000313" key="1">
    <source>
        <dbReference type="EMBL" id="KAK8490673.1"/>
    </source>
</evidence>
<evidence type="ECO:0000313" key="2">
    <source>
        <dbReference type="Proteomes" id="UP001396334"/>
    </source>
</evidence>
<dbReference type="EMBL" id="JBBPBN010000277">
    <property type="protein sequence ID" value="KAK8490673.1"/>
    <property type="molecule type" value="Genomic_DNA"/>
</dbReference>
<keyword evidence="2" id="KW-1185">Reference proteome</keyword>
<organism evidence="1 2">
    <name type="scientific">Hibiscus sabdariffa</name>
    <name type="common">roselle</name>
    <dbReference type="NCBI Taxonomy" id="183260"/>
    <lineage>
        <taxon>Eukaryota</taxon>
        <taxon>Viridiplantae</taxon>
        <taxon>Streptophyta</taxon>
        <taxon>Embryophyta</taxon>
        <taxon>Tracheophyta</taxon>
        <taxon>Spermatophyta</taxon>
        <taxon>Magnoliopsida</taxon>
        <taxon>eudicotyledons</taxon>
        <taxon>Gunneridae</taxon>
        <taxon>Pentapetalae</taxon>
        <taxon>rosids</taxon>
        <taxon>malvids</taxon>
        <taxon>Malvales</taxon>
        <taxon>Malvaceae</taxon>
        <taxon>Malvoideae</taxon>
        <taxon>Hibiscus</taxon>
    </lineage>
</organism>
<sequence>MVMNLLKSVKRRHCIYDNKPASNEKCVQSICSTTRALLTVDEVAHLSGLTHGDGTLGIGFYGGGGGGSGYANVGEEGVVGYSGGGDSVARYELMKVTEEVATVV</sequence>
<protein>
    <submittedName>
        <fullName evidence="1">Uncharacterized protein</fullName>
    </submittedName>
</protein>